<dbReference type="OrthoDB" id="9823777at2"/>
<keyword evidence="2" id="KW-1185">Reference proteome</keyword>
<dbReference type="AlphaFoldDB" id="A0A550JK89"/>
<evidence type="ECO:0000313" key="2">
    <source>
        <dbReference type="Proteomes" id="UP000317155"/>
    </source>
</evidence>
<reference evidence="1 2" key="1">
    <citation type="submission" date="2019-07" db="EMBL/GenBank/DDBJ databases">
        <title>Insights of Desulfuromonas acetexigens electromicrobiology.</title>
        <authorList>
            <person name="Katuri K."/>
            <person name="Sapireddy V."/>
            <person name="Shaw D.R."/>
            <person name="Saikaly P."/>
        </authorList>
    </citation>
    <scope>NUCLEOTIDE SEQUENCE [LARGE SCALE GENOMIC DNA]</scope>
    <source>
        <strain evidence="1 2">2873</strain>
    </source>
</reference>
<evidence type="ECO:0000313" key="1">
    <source>
        <dbReference type="EMBL" id="TRO83603.1"/>
    </source>
</evidence>
<proteinExistence type="predicted"/>
<organism evidence="1 2">
    <name type="scientific">Trichloromonas acetexigens</name>
    <dbReference type="NCBI Taxonomy" id="38815"/>
    <lineage>
        <taxon>Bacteria</taxon>
        <taxon>Pseudomonadati</taxon>
        <taxon>Thermodesulfobacteriota</taxon>
        <taxon>Desulfuromonadia</taxon>
        <taxon>Desulfuromonadales</taxon>
        <taxon>Trichloromonadaceae</taxon>
        <taxon>Trichloromonas</taxon>
    </lineage>
</organism>
<protein>
    <submittedName>
        <fullName evidence="1">Uncharacterized protein</fullName>
    </submittedName>
</protein>
<name>A0A550JK89_9BACT</name>
<accession>A0A550JK89</accession>
<dbReference type="RefSeq" id="WP_092052107.1">
    <property type="nucleotide sequence ID" value="NZ_FOJJ01000001.1"/>
</dbReference>
<gene>
    <name evidence="1" type="ORF">FL622_00010</name>
</gene>
<sequence>MKKISIIAIVLGFFFLYFSQIAQAKGLSKFDLSLGGYKLGMSFDEATAIRPFFRLENYRPHPTQKMITSGYVDIFYIEDIEYRFRIEFVDEKVVKILCRFSPSHIESVMESLIDELGKGQDKTKIISNISGGEKLIYNTQWNFPNAKINLIGFDMNTDFATVSLVYSNLREKTEREAVSTEKNQSIN</sequence>
<comment type="caution">
    <text evidence="1">The sequence shown here is derived from an EMBL/GenBank/DDBJ whole genome shotgun (WGS) entry which is preliminary data.</text>
</comment>
<dbReference type="Proteomes" id="UP000317155">
    <property type="component" value="Unassembled WGS sequence"/>
</dbReference>
<dbReference type="EMBL" id="VJVV01000001">
    <property type="protein sequence ID" value="TRO83603.1"/>
    <property type="molecule type" value="Genomic_DNA"/>
</dbReference>